<reference evidence="1 2" key="1">
    <citation type="submission" date="2020-11" db="EMBL/GenBank/DDBJ databases">
        <title>Description of Pontivivens ytuae sp. nov. isolated from deep sea sediment of Mariana Trench.</title>
        <authorList>
            <person name="Wang Z."/>
            <person name="Sun Q.-L."/>
            <person name="Xu X.-D."/>
            <person name="Tang Y.-Z."/>
            <person name="Zhang J."/>
        </authorList>
    </citation>
    <scope>NUCLEOTIDE SEQUENCE [LARGE SCALE GENOMIC DNA]</scope>
    <source>
        <strain evidence="1 2">MT2928</strain>
    </source>
</reference>
<evidence type="ECO:0000313" key="2">
    <source>
        <dbReference type="Proteomes" id="UP000594800"/>
    </source>
</evidence>
<sequence length="146" mass="15574">MPDGPAAPVRFRPHHFLCALGFEGKGYSGRFVANMAGIVEGLRDAPDTAIEVVAESDDICTPCPKRRETACLNEMRIAALDRRHARALALEPGEVLSWEEAQARMRARVSPGDLAVLCVGCSWLAQGMCEGALARLHGAEASGGDT</sequence>
<dbReference type="AlphaFoldDB" id="A0A7S9LR43"/>
<evidence type="ECO:0000313" key="1">
    <source>
        <dbReference type="EMBL" id="QPH53747.1"/>
    </source>
</evidence>
<dbReference type="Pfam" id="PF06935">
    <property type="entry name" value="DUF1284"/>
    <property type="match status" value="1"/>
</dbReference>
<protein>
    <submittedName>
        <fullName evidence="1">DUF1284 domain-containing protein</fullName>
    </submittedName>
</protein>
<dbReference type="KEGG" id="poz:I0K15_18520"/>
<proteinExistence type="predicted"/>
<dbReference type="EMBL" id="CP064942">
    <property type="protein sequence ID" value="QPH53747.1"/>
    <property type="molecule type" value="Genomic_DNA"/>
</dbReference>
<organism evidence="1 2">
    <name type="scientific">Pontivivens ytuae</name>
    <dbReference type="NCBI Taxonomy" id="2789856"/>
    <lineage>
        <taxon>Bacteria</taxon>
        <taxon>Pseudomonadati</taxon>
        <taxon>Pseudomonadota</taxon>
        <taxon>Alphaproteobacteria</taxon>
        <taxon>Rhodobacterales</taxon>
        <taxon>Paracoccaceae</taxon>
        <taxon>Pontivivens</taxon>
    </lineage>
</organism>
<keyword evidence="2" id="KW-1185">Reference proteome</keyword>
<dbReference type="Proteomes" id="UP000594800">
    <property type="component" value="Chromosome"/>
</dbReference>
<dbReference type="InterPro" id="IPR009702">
    <property type="entry name" value="DUF1284"/>
</dbReference>
<accession>A0A7S9LR43</accession>
<gene>
    <name evidence="1" type="ORF">I0K15_18520</name>
</gene>
<name>A0A7S9LR43_9RHOB</name>
<dbReference type="RefSeq" id="WP_196102956.1">
    <property type="nucleotide sequence ID" value="NZ_CP064942.1"/>
</dbReference>